<dbReference type="GeneID" id="28722760"/>
<dbReference type="AlphaFoldDB" id="A0A109UYB7"/>
<gene>
    <name evidence="3" type="ORF">AW171_hschr31395</name>
</gene>
<dbReference type="EMBL" id="CP014243">
    <property type="protein sequence ID" value="AMD19557.1"/>
    <property type="molecule type" value="Genomic_DNA"/>
</dbReference>
<feature type="region of interest" description="Disordered" evidence="1">
    <location>
        <begin position="1"/>
        <end position="61"/>
    </location>
</feature>
<dbReference type="RefSeq" id="XP_017986553.1">
    <property type="nucleotide sequence ID" value="XM_018131559.1"/>
</dbReference>
<accession>A0A109UYB7</accession>
<dbReference type="InterPro" id="IPR003169">
    <property type="entry name" value="GYF"/>
</dbReference>
<evidence type="ECO:0000313" key="4">
    <source>
        <dbReference type="Proteomes" id="UP000243052"/>
    </source>
</evidence>
<dbReference type="Pfam" id="PF02213">
    <property type="entry name" value="GYF"/>
    <property type="match status" value="1"/>
</dbReference>
<feature type="domain" description="GYF" evidence="2">
    <location>
        <begin position="298"/>
        <end position="355"/>
    </location>
</feature>
<keyword evidence="4" id="KW-1185">Reference proteome</keyword>
<dbReference type="Proteomes" id="UP000243052">
    <property type="component" value="Chromosome iii"/>
</dbReference>
<name>A0A109UYB7_9SACH</name>
<feature type="compositionally biased region" description="Acidic residues" evidence="1">
    <location>
        <begin position="37"/>
        <end position="55"/>
    </location>
</feature>
<dbReference type="SMART" id="SM00444">
    <property type="entry name" value="GYF"/>
    <property type="match status" value="1"/>
</dbReference>
<evidence type="ECO:0000259" key="2">
    <source>
        <dbReference type="SMART" id="SM00444"/>
    </source>
</evidence>
<sequence length="355" mass="41827">MKRNNSDSDDDADEIADEPGFVTKSRFHHKQKKYQVVEEDDSDENEDNNGDDDDDNKNNASANLQANSDYLLSFQDGEEDVIDSDEAENHKIVVMNLDEFNQVDYKDDGNQIENEGVAIEAFNLVDESKYGVFDQYGNYIEEKEDEDEQQQDQWINDYDDEEHISLARDAQKNRMAEQHLKKRQRTSRVYMLEDALLRLKYLLPKSLNALNSLSLLNKKRQFYMKKSGKNKADSLETAQDREAHLKHVINGINLITELVETLEQKGIENVYELSRSQIEKLYNEETLSGNELNDYETKQWSFKWISDATTVNEYYSNYEMQYWKETYFNDNVIVKFKDDDDREDMWVHICCLTFM</sequence>
<dbReference type="PANTHER" id="PTHR13138">
    <property type="entry name" value="PROTEIN LIN1"/>
    <property type="match status" value="1"/>
</dbReference>
<evidence type="ECO:0000256" key="1">
    <source>
        <dbReference type="SAM" id="MobiDB-lite"/>
    </source>
</evidence>
<feature type="compositionally biased region" description="Acidic residues" evidence="1">
    <location>
        <begin position="7"/>
        <end position="17"/>
    </location>
</feature>
<dbReference type="InterPro" id="IPR039905">
    <property type="entry name" value="CD2BP2/Lin1"/>
</dbReference>
<organism evidence="3 4">
    <name type="scientific">Eremothecium sinecaudum</name>
    <dbReference type="NCBI Taxonomy" id="45286"/>
    <lineage>
        <taxon>Eukaryota</taxon>
        <taxon>Fungi</taxon>
        <taxon>Dikarya</taxon>
        <taxon>Ascomycota</taxon>
        <taxon>Saccharomycotina</taxon>
        <taxon>Saccharomycetes</taxon>
        <taxon>Saccharomycetales</taxon>
        <taxon>Saccharomycetaceae</taxon>
        <taxon>Eremothecium</taxon>
    </lineage>
</organism>
<dbReference type="STRING" id="45286.A0A109UYB7"/>
<dbReference type="PANTHER" id="PTHR13138:SF3">
    <property type="entry name" value="CD2 ANTIGEN CYTOPLASMIC TAIL-BINDING PROTEIN 2"/>
    <property type="match status" value="1"/>
</dbReference>
<dbReference type="GO" id="GO:0005682">
    <property type="term" value="C:U5 snRNP"/>
    <property type="evidence" value="ECO:0007669"/>
    <property type="project" value="InterPro"/>
</dbReference>
<dbReference type="Gene3D" id="3.30.1490.40">
    <property type="match status" value="1"/>
</dbReference>
<protein>
    <submittedName>
        <fullName evidence="3">HCL594Wp</fullName>
    </submittedName>
</protein>
<dbReference type="OrthoDB" id="331341at2759"/>
<reference evidence="3 4" key="1">
    <citation type="submission" date="2016-01" db="EMBL/GenBank/DDBJ databases">
        <title>Genome sequence of the yeast Holleya sinecauda.</title>
        <authorList>
            <person name="Dietrich F.S."/>
        </authorList>
    </citation>
    <scope>NUCLEOTIDE SEQUENCE [LARGE SCALE GENOMIC DNA]</scope>
    <source>
        <strain evidence="3 4">ATCC 58844</strain>
    </source>
</reference>
<dbReference type="InterPro" id="IPR035445">
    <property type="entry name" value="GYF-like_dom_sf"/>
</dbReference>
<dbReference type="SUPFAM" id="SSF55277">
    <property type="entry name" value="GYF domain"/>
    <property type="match status" value="1"/>
</dbReference>
<proteinExistence type="predicted"/>
<evidence type="ECO:0000313" key="3">
    <source>
        <dbReference type="EMBL" id="AMD19557.1"/>
    </source>
</evidence>